<organism evidence="2 3">
    <name type="scientific">Methylobacterium durans</name>
    <dbReference type="NCBI Taxonomy" id="2202825"/>
    <lineage>
        <taxon>Bacteria</taxon>
        <taxon>Pseudomonadati</taxon>
        <taxon>Pseudomonadota</taxon>
        <taxon>Alphaproteobacteria</taxon>
        <taxon>Hyphomicrobiales</taxon>
        <taxon>Methylobacteriaceae</taxon>
        <taxon>Methylobacterium</taxon>
    </lineage>
</organism>
<keyword evidence="3" id="KW-1185">Reference proteome</keyword>
<dbReference type="InterPro" id="IPR052339">
    <property type="entry name" value="Fe-S_Maturation_MIP18"/>
</dbReference>
<evidence type="ECO:0000259" key="1">
    <source>
        <dbReference type="Pfam" id="PF01883"/>
    </source>
</evidence>
<dbReference type="SUPFAM" id="SSF117916">
    <property type="entry name" value="Fe-S cluster assembly (FSCA) domain-like"/>
    <property type="match status" value="1"/>
</dbReference>
<dbReference type="KEGG" id="mets:DK389_02315"/>
<gene>
    <name evidence="2" type="ORF">DK389_02315</name>
</gene>
<dbReference type="InterPro" id="IPR002744">
    <property type="entry name" value="MIP18-like"/>
</dbReference>
<dbReference type="Gene3D" id="3.30.300.130">
    <property type="entry name" value="Fe-S cluster assembly (FSCA)"/>
    <property type="match status" value="1"/>
</dbReference>
<dbReference type="PANTHER" id="PTHR42831:SF1">
    <property type="entry name" value="FE-S PROTEIN MATURATION AUXILIARY FACTOR YITW"/>
    <property type="match status" value="1"/>
</dbReference>
<sequence length="131" mass="14637">MLSWLRHRAMRHEDLPSAPHAHHKSAGGLDPEVLDCLEKVQDPEVGISIVHLGLVYRAVRKAGRIEVDLTLTARTCPLGDLLVEEARTCLLRRFGGNCPILVSLVWDPVWTPDRITQSGLELLGRRPQHVS</sequence>
<dbReference type="AlphaFoldDB" id="A0A2U8W238"/>
<evidence type="ECO:0000313" key="2">
    <source>
        <dbReference type="EMBL" id="AWN39570.1"/>
    </source>
</evidence>
<dbReference type="EMBL" id="CP029550">
    <property type="protein sequence ID" value="AWN39570.1"/>
    <property type="molecule type" value="Genomic_DNA"/>
</dbReference>
<dbReference type="Pfam" id="PF01883">
    <property type="entry name" value="FeS_assembly_P"/>
    <property type="match status" value="1"/>
</dbReference>
<proteinExistence type="predicted"/>
<accession>A0A2U8W238</accession>
<feature type="domain" description="MIP18 family-like" evidence="1">
    <location>
        <begin position="32"/>
        <end position="88"/>
    </location>
</feature>
<dbReference type="OrthoDB" id="9805360at2"/>
<dbReference type="Proteomes" id="UP000245926">
    <property type="component" value="Chromosome"/>
</dbReference>
<dbReference type="PANTHER" id="PTHR42831">
    <property type="entry name" value="FE-S PROTEIN MATURATION AUXILIARY FACTOR YITW"/>
    <property type="match status" value="1"/>
</dbReference>
<dbReference type="InterPro" id="IPR034904">
    <property type="entry name" value="FSCA_dom_sf"/>
</dbReference>
<evidence type="ECO:0000313" key="3">
    <source>
        <dbReference type="Proteomes" id="UP000245926"/>
    </source>
</evidence>
<reference evidence="3" key="1">
    <citation type="submission" date="2018-05" db="EMBL/GenBank/DDBJ databases">
        <title>Complete Genome Sequence of Methylobacterium sp. 17SD2-17.</title>
        <authorList>
            <person name="Srinivasan S."/>
        </authorList>
    </citation>
    <scope>NUCLEOTIDE SEQUENCE [LARGE SCALE GENOMIC DNA]</scope>
    <source>
        <strain evidence="3">17SD2-17</strain>
    </source>
</reference>
<name>A0A2U8W238_9HYPH</name>
<protein>
    <recommendedName>
        <fullName evidence="1">MIP18 family-like domain-containing protein</fullName>
    </recommendedName>
</protein>